<evidence type="ECO:0000313" key="1">
    <source>
        <dbReference type="EMBL" id="AEG73308.1"/>
    </source>
</evidence>
<gene>
    <name evidence="1" type="ordered locus">MHF_1058</name>
</gene>
<name>F6FJF3_MYCHI</name>
<reference key="2">
    <citation type="submission" date="2011-05" db="EMBL/GenBank/DDBJ databases">
        <title>The Genome of Mycoplasma haemofelis Strain Ohio2, a pathogenic hemoplasma of the cat.</title>
        <authorList>
            <person name="Santos A.P."/>
            <person name="Guimaraes A.M.S."/>
            <person name="SanMiguel P.J."/>
            <person name="Martin S.W."/>
            <person name="Messick J.B."/>
        </authorList>
    </citation>
    <scope>NUCLEOTIDE SEQUENCE</scope>
    <source>
        <strain>Ohio2</strain>
    </source>
</reference>
<dbReference type="STRING" id="859194.MHF_1058"/>
<sequence>MSKSLALSLGTLGVGGAGIGAAGAHLLKKTPEAPKVTFRDKYSKALLDTKSDDAIWTTKLNSLAGSSSTPKNAHLVKAKAEKGTKANEAKDSLKKGCEEIYSKPVDNKDDFQDFKSFCSFNNGDKIASGKVLVSADTDLDTHWSAFSSSARDNLYEGFKAIFDAKGSNANEKNWKSAMLGKCKEIATDIFEGSIPNFDTFCTKNGTSPTTTTGGAVA</sequence>
<evidence type="ECO:0000313" key="2">
    <source>
        <dbReference type="Proteomes" id="UP000007952"/>
    </source>
</evidence>
<dbReference type="HOGENOM" id="CLU_096783_0_0_14"/>
<dbReference type="BioCyc" id="MHAE859194:G1GR7-1049-MONOMER"/>
<dbReference type="Proteomes" id="UP000007952">
    <property type="component" value="Chromosome"/>
</dbReference>
<protein>
    <submittedName>
        <fullName evidence="1">Uncharacterized protein</fullName>
    </submittedName>
</protein>
<dbReference type="KEGG" id="mhf:MHF_1058"/>
<reference evidence="1 2" key="1">
    <citation type="journal article" date="2011" name="J. Bacteriol.">
        <title>Complete genome sequences of two hemotropic Mycoplasmas, Mycoplasma haemofelis strain Ohio2 and Mycoplasma suis strain Illinois.</title>
        <authorList>
            <person name="Messick J.B."/>
            <person name="Santos A.P."/>
            <person name="Guimaraes A.M."/>
        </authorList>
    </citation>
    <scope>NUCLEOTIDE SEQUENCE [LARGE SCALE GENOMIC DNA]</scope>
    <source>
        <strain evidence="1 2">Ohio2</strain>
    </source>
</reference>
<dbReference type="AlphaFoldDB" id="F6FJF3"/>
<accession>F6FJF3</accession>
<dbReference type="EMBL" id="CP002808">
    <property type="protein sequence ID" value="AEG73308.1"/>
    <property type="molecule type" value="Genomic_DNA"/>
</dbReference>
<organism evidence="1 2">
    <name type="scientific">Mycoplasma haemofelis (strain Ohio2)</name>
    <dbReference type="NCBI Taxonomy" id="859194"/>
    <lineage>
        <taxon>Bacteria</taxon>
        <taxon>Bacillati</taxon>
        <taxon>Mycoplasmatota</taxon>
        <taxon>Mollicutes</taxon>
        <taxon>Mycoplasmataceae</taxon>
        <taxon>Mycoplasma</taxon>
    </lineage>
</organism>
<proteinExistence type="predicted"/>